<comment type="pathway">
    <text evidence="4">Amino-acid biosynthesis; L-histidine biosynthesis; L-histidine from 5-phospho-alpha-D-ribose 1-diphosphate: step 2/9.</text>
</comment>
<dbReference type="Proteomes" id="UP000035618">
    <property type="component" value="Unassembled WGS sequence"/>
</dbReference>
<evidence type="ECO:0000256" key="11">
    <source>
        <dbReference type="ARBA" id="ARBA00022605"/>
    </source>
</evidence>
<dbReference type="AlphaFoldDB" id="A0A0G8GCA4"/>
<evidence type="ECO:0000256" key="10">
    <source>
        <dbReference type="ARBA" id="ARBA00022490"/>
    </source>
</evidence>
<dbReference type="FunFam" id="3.10.20.810:FF:000001">
    <property type="entry name" value="Histidine biosynthesis bifunctional protein HisIE"/>
    <property type="match status" value="1"/>
</dbReference>
<dbReference type="EMBL" id="CP117692">
    <property type="protein sequence ID" value="WDC81514.1"/>
    <property type="molecule type" value="Genomic_DNA"/>
</dbReference>
<evidence type="ECO:0000256" key="2">
    <source>
        <dbReference type="ARBA" id="ARBA00001460"/>
    </source>
</evidence>
<evidence type="ECO:0000256" key="3">
    <source>
        <dbReference type="ARBA" id="ARBA00005169"/>
    </source>
</evidence>
<dbReference type="InterPro" id="IPR038019">
    <property type="entry name" value="PRib_AMP_CycHydrolase_sf"/>
</dbReference>
<dbReference type="EMBL" id="JHAJ01000031">
    <property type="protein sequence ID" value="KLA46814.1"/>
    <property type="molecule type" value="Genomic_DNA"/>
</dbReference>
<evidence type="ECO:0000313" key="18">
    <source>
        <dbReference type="Proteomes" id="UP000035618"/>
    </source>
</evidence>
<name>A0A0G8GCA4_9LACO</name>
<comment type="catalytic activity">
    <reaction evidence="2">
        <text>1-(5-phospho-beta-D-ribosyl)-ATP + H2O = 1-(5-phospho-beta-D-ribosyl)-5'-AMP + diphosphate + H(+)</text>
        <dbReference type="Rhea" id="RHEA:22828"/>
        <dbReference type="ChEBI" id="CHEBI:15377"/>
        <dbReference type="ChEBI" id="CHEBI:15378"/>
        <dbReference type="ChEBI" id="CHEBI:33019"/>
        <dbReference type="ChEBI" id="CHEBI:59457"/>
        <dbReference type="ChEBI" id="CHEBI:73183"/>
        <dbReference type="EC" id="3.6.1.31"/>
    </reaction>
</comment>
<dbReference type="GO" id="GO:0004636">
    <property type="term" value="F:phosphoribosyl-ATP diphosphatase activity"/>
    <property type="evidence" value="ECO:0007669"/>
    <property type="project" value="UniProtKB-EC"/>
</dbReference>
<keyword evidence="10" id="KW-0963">Cytoplasm</keyword>
<evidence type="ECO:0000313" key="15">
    <source>
        <dbReference type="EMBL" id="KLA46814.1"/>
    </source>
</evidence>
<evidence type="ECO:0000256" key="12">
    <source>
        <dbReference type="ARBA" id="ARBA00022801"/>
    </source>
</evidence>
<reference evidence="17" key="4">
    <citation type="submission" date="2023-02" db="EMBL/GenBank/DDBJ databases">
        <title>Complete genome sequence of Lactobacillus ruminis CACC888 isolated from Pig feces.</title>
        <authorList>
            <person name="Park S."/>
            <person name="Park M.A."/>
            <person name="Kim D.-H."/>
            <person name="Kim Y."/>
        </authorList>
    </citation>
    <scope>NUCLEOTIDE SEQUENCE</scope>
    <source>
        <strain evidence="17">CACC888</strain>
    </source>
</reference>
<dbReference type="InterPro" id="IPR002496">
    <property type="entry name" value="PRib_AMP_CycHydrolase_dom"/>
</dbReference>
<evidence type="ECO:0000256" key="13">
    <source>
        <dbReference type="ARBA" id="ARBA00023102"/>
    </source>
</evidence>
<keyword evidence="12 16" id="KW-0378">Hydrolase</keyword>
<dbReference type="EC" id="3.5.4.19" evidence="8"/>
<evidence type="ECO:0000256" key="4">
    <source>
        <dbReference type="ARBA" id="ARBA00005204"/>
    </source>
</evidence>
<comment type="similarity">
    <text evidence="6">In the N-terminal section; belongs to the PRA-CH family.</text>
</comment>
<dbReference type="PANTHER" id="PTHR42945">
    <property type="entry name" value="HISTIDINE BIOSYNTHESIS BIFUNCTIONAL PROTEIN"/>
    <property type="match status" value="1"/>
</dbReference>
<feature type="domain" description="Phosphoribosyl-AMP cyclohydrolase" evidence="14">
    <location>
        <begin position="25"/>
        <end position="98"/>
    </location>
</feature>
<accession>A0A0G8GCA4</accession>
<evidence type="ECO:0000256" key="8">
    <source>
        <dbReference type="ARBA" id="ARBA00012721"/>
    </source>
</evidence>
<gene>
    <name evidence="17" type="primary">hisI</name>
    <name evidence="16" type="ORF">DXD09_06865</name>
    <name evidence="15" type="ORF">LRB_1511</name>
    <name evidence="17" type="ORF">PSR59_07605</name>
</gene>
<keyword evidence="13" id="KW-0368">Histidine biosynthesis</keyword>
<dbReference type="PANTHER" id="PTHR42945:SF9">
    <property type="entry name" value="HISTIDINE BIOSYNTHESIS BIFUNCTIONAL PROTEIN HISIE"/>
    <property type="match status" value="1"/>
</dbReference>
<proteinExistence type="inferred from homology"/>
<organism evidence="16 19">
    <name type="scientific">Ligilactobacillus ruminis</name>
    <dbReference type="NCBI Taxonomy" id="1623"/>
    <lineage>
        <taxon>Bacteria</taxon>
        <taxon>Bacillati</taxon>
        <taxon>Bacillota</taxon>
        <taxon>Bacilli</taxon>
        <taxon>Lactobacillales</taxon>
        <taxon>Lactobacillaceae</taxon>
        <taxon>Ligilactobacillus</taxon>
    </lineage>
</organism>
<evidence type="ECO:0000259" key="14">
    <source>
        <dbReference type="Pfam" id="PF01502"/>
    </source>
</evidence>
<comment type="pathway">
    <text evidence="3">Amino-acid biosynthesis; L-histidine biosynthesis; L-histidine from 5-phospho-alpha-D-ribose 1-diphosphate: step 3/9.</text>
</comment>
<dbReference type="Proteomes" id="UP000260790">
    <property type="component" value="Unassembled WGS sequence"/>
</dbReference>
<evidence type="ECO:0000256" key="9">
    <source>
        <dbReference type="ARBA" id="ARBA00017720"/>
    </source>
</evidence>
<dbReference type="RefSeq" id="WP_003692638.1">
    <property type="nucleotide sequence ID" value="NZ_CABKOX010000003.1"/>
</dbReference>
<reference evidence="16 19" key="3">
    <citation type="submission" date="2018-08" db="EMBL/GenBank/DDBJ databases">
        <title>A genome reference for cultivated species of the human gut microbiota.</title>
        <authorList>
            <person name="Zou Y."/>
            <person name="Xue W."/>
            <person name="Luo G."/>
        </authorList>
    </citation>
    <scope>NUCLEOTIDE SEQUENCE [LARGE SCALE GENOMIC DNA]</scope>
    <source>
        <strain evidence="16 19">TF10-9AT</strain>
    </source>
</reference>
<dbReference type="GeneID" id="29801895"/>
<dbReference type="EMBL" id="QSQR01000006">
    <property type="protein sequence ID" value="RGK46261.1"/>
    <property type="molecule type" value="Genomic_DNA"/>
</dbReference>
<dbReference type="SUPFAM" id="SSF141734">
    <property type="entry name" value="HisI-like"/>
    <property type="match status" value="1"/>
</dbReference>
<dbReference type="Gene3D" id="3.10.20.810">
    <property type="entry name" value="Phosphoribosyl-AMP cyclohydrolase"/>
    <property type="match status" value="1"/>
</dbReference>
<reference evidence="15 18" key="2">
    <citation type="journal article" date="2015" name="BMC Microbiol.">
        <title>Lactobacillus ruminis strains cluster according to their mammalian gut source.</title>
        <authorList>
            <person name="O' Donnell M.M."/>
            <person name="Harris H.M."/>
            <person name="Lynch D.B."/>
            <person name="Ross R.P."/>
            <person name="O'Toole P.W."/>
        </authorList>
    </citation>
    <scope>NUCLEOTIDE SEQUENCE [LARGE SCALE GENOMIC DNA]</scope>
    <source>
        <strain evidence="15 18">ATCC 27780</strain>
    </source>
</reference>
<dbReference type="NCBIfam" id="NF000768">
    <property type="entry name" value="PRK00051.1"/>
    <property type="match status" value="1"/>
</dbReference>
<dbReference type="EC" id="3.6.1.31" evidence="7"/>
<evidence type="ECO:0000313" key="17">
    <source>
        <dbReference type="EMBL" id="WDC81514.1"/>
    </source>
</evidence>
<dbReference type="GO" id="GO:0004635">
    <property type="term" value="F:phosphoribosyl-AMP cyclohydrolase activity"/>
    <property type="evidence" value="ECO:0007669"/>
    <property type="project" value="UniProtKB-EC"/>
</dbReference>
<reference evidence="15" key="1">
    <citation type="submission" date="2014-03" db="EMBL/GenBank/DDBJ databases">
        <authorList>
            <person name="Donnell M.M."/>
        </authorList>
    </citation>
    <scope>NUCLEOTIDE SEQUENCE</scope>
    <source>
        <strain evidence="15">ATCC 27780</strain>
    </source>
</reference>
<keyword evidence="11" id="KW-0028">Amino-acid biosynthesis</keyword>
<dbReference type="GO" id="GO:0000105">
    <property type="term" value="P:L-histidine biosynthetic process"/>
    <property type="evidence" value="ECO:0007669"/>
    <property type="project" value="UniProtKB-UniPathway"/>
</dbReference>
<evidence type="ECO:0000256" key="6">
    <source>
        <dbReference type="ARBA" id="ARBA00008299"/>
    </source>
</evidence>
<evidence type="ECO:0000256" key="7">
    <source>
        <dbReference type="ARBA" id="ARBA00012414"/>
    </source>
</evidence>
<dbReference type="Pfam" id="PF01502">
    <property type="entry name" value="PRA-CH"/>
    <property type="match status" value="1"/>
</dbReference>
<comment type="catalytic activity">
    <reaction evidence="1">
        <text>1-(5-phospho-beta-D-ribosyl)-5'-AMP + H2O = 1-(5-phospho-beta-D-ribosyl)-5-[(5-phospho-beta-D-ribosylamino)methylideneamino]imidazole-4-carboxamide</text>
        <dbReference type="Rhea" id="RHEA:20049"/>
        <dbReference type="ChEBI" id="CHEBI:15377"/>
        <dbReference type="ChEBI" id="CHEBI:58435"/>
        <dbReference type="ChEBI" id="CHEBI:59457"/>
        <dbReference type="EC" id="3.5.4.19"/>
    </reaction>
</comment>
<sequence>MKPVFDKSGLLTTVVCDARTNKVLMVAWMNEESYALTKKTHQTWFWSRSRQKLWHKGEESGNTQEVVSMTLDCDFDTLLVSVIPAGPACHTGHETCFFNEVEMEE</sequence>
<dbReference type="UniPathway" id="UPA00031">
    <property type="reaction ID" value="UER00008"/>
</dbReference>
<evidence type="ECO:0000256" key="5">
    <source>
        <dbReference type="ARBA" id="ARBA00007731"/>
    </source>
</evidence>
<protein>
    <recommendedName>
        <fullName evidence="9">Histidine biosynthesis bifunctional protein HisIE</fullName>
        <ecNumber evidence="8">3.5.4.19</ecNumber>
        <ecNumber evidence="7">3.6.1.31</ecNumber>
    </recommendedName>
</protein>
<comment type="similarity">
    <text evidence="5">In the C-terminal section; belongs to the PRA-PH family.</text>
</comment>
<evidence type="ECO:0000313" key="19">
    <source>
        <dbReference type="Proteomes" id="UP000260790"/>
    </source>
</evidence>
<evidence type="ECO:0000313" key="16">
    <source>
        <dbReference type="EMBL" id="RGK46261.1"/>
    </source>
</evidence>
<evidence type="ECO:0000256" key="1">
    <source>
        <dbReference type="ARBA" id="ARBA00000024"/>
    </source>
</evidence>
<dbReference type="Proteomes" id="UP001222683">
    <property type="component" value="Chromosome"/>
</dbReference>